<gene>
    <name evidence="2" type="ORF">PGLA2088_LOCUS47498</name>
</gene>
<name>A0A813LP72_POLGL</name>
<dbReference type="AlphaFoldDB" id="A0A813LP72"/>
<sequence length="90" mass="10404">MDQRTPYPWTAANEDFQRPWYTGQHPAEAEEDTRALLQEDARGMLQVALAQIQHYQQRIERITAENESITAENERLFAAAASDSELQMPR</sequence>
<protein>
    <submittedName>
        <fullName evidence="2">Uncharacterized protein</fullName>
    </submittedName>
</protein>
<evidence type="ECO:0000256" key="1">
    <source>
        <dbReference type="SAM" id="Coils"/>
    </source>
</evidence>
<dbReference type="Proteomes" id="UP000626109">
    <property type="component" value="Unassembled WGS sequence"/>
</dbReference>
<evidence type="ECO:0000313" key="3">
    <source>
        <dbReference type="Proteomes" id="UP000626109"/>
    </source>
</evidence>
<feature type="non-terminal residue" evidence="2">
    <location>
        <position position="90"/>
    </location>
</feature>
<accession>A0A813LP72</accession>
<evidence type="ECO:0000313" key="2">
    <source>
        <dbReference type="EMBL" id="CAE8734805.1"/>
    </source>
</evidence>
<reference evidence="2" key="1">
    <citation type="submission" date="2021-02" db="EMBL/GenBank/DDBJ databases">
        <authorList>
            <person name="Dougan E. K."/>
            <person name="Rhodes N."/>
            <person name="Thang M."/>
            <person name="Chan C."/>
        </authorList>
    </citation>
    <scope>NUCLEOTIDE SEQUENCE</scope>
</reference>
<organism evidence="2 3">
    <name type="scientific">Polarella glacialis</name>
    <name type="common">Dinoflagellate</name>
    <dbReference type="NCBI Taxonomy" id="89957"/>
    <lineage>
        <taxon>Eukaryota</taxon>
        <taxon>Sar</taxon>
        <taxon>Alveolata</taxon>
        <taxon>Dinophyceae</taxon>
        <taxon>Suessiales</taxon>
        <taxon>Suessiaceae</taxon>
        <taxon>Polarella</taxon>
    </lineage>
</organism>
<comment type="caution">
    <text evidence="2">The sequence shown here is derived from an EMBL/GenBank/DDBJ whole genome shotgun (WGS) entry which is preliminary data.</text>
</comment>
<feature type="coiled-coil region" evidence="1">
    <location>
        <begin position="45"/>
        <end position="79"/>
    </location>
</feature>
<proteinExistence type="predicted"/>
<dbReference type="EMBL" id="CAJNNW010036480">
    <property type="protein sequence ID" value="CAE8734805.1"/>
    <property type="molecule type" value="Genomic_DNA"/>
</dbReference>
<keyword evidence="1" id="KW-0175">Coiled coil</keyword>